<protein>
    <submittedName>
        <fullName evidence="1">Uncharacterized protein</fullName>
    </submittedName>
</protein>
<name>A0A0F9RPG0_9ZZZZ</name>
<proteinExistence type="predicted"/>
<comment type="caution">
    <text evidence="1">The sequence shown here is derived from an EMBL/GenBank/DDBJ whole genome shotgun (WGS) entry which is preliminary data.</text>
</comment>
<gene>
    <name evidence="1" type="ORF">LCGC14_0870750</name>
</gene>
<accession>A0A0F9RPG0</accession>
<evidence type="ECO:0000313" key="1">
    <source>
        <dbReference type="EMBL" id="KKN26816.1"/>
    </source>
</evidence>
<organism evidence="1">
    <name type="scientific">marine sediment metagenome</name>
    <dbReference type="NCBI Taxonomy" id="412755"/>
    <lineage>
        <taxon>unclassified sequences</taxon>
        <taxon>metagenomes</taxon>
        <taxon>ecological metagenomes</taxon>
    </lineage>
</organism>
<reference evidence="1" key="1">
    <citation type="journal article" date="2015" name="Nature">
        <title>Complex archaea that bridge the gap between prokaryotes and eukaryotes.</title>
        <authorList>
            <person name="Spang A."/>
            <person name="Saw J.H."/>
            <person name="Jorgensen S.L."/>
            <person name="Zaremba-Niedzwiedzka K."/>
            <person name="Martijn J."/>
            <person name="Lind A.E."/>
            <person name="van Eijk R."/>
            <person name="Schleper C."/>
            <person name="Guy L."/>
            <person name="Ettema T.J."/>
        </authorList>
    </citation>
    <scope>NUCLEOTIDE SEQUENCE</scope>
</reference>
<dbReference type="EMBL" id="LAZR01002691">
    <property type="protein sequence ID" value="KKN26816.1"/>
    <property type="molecule type" value="Genomic_DNA"/>
</dbReference>
<sequence length="150" mass="17115">MHPVQEIIQKYLSDFETYKSENEDLSNLTFHRTHGFSLGCPEGWPLYESLALICSQTENDDIVIIYPSTPVYDKISSYMDENQDISYFAWQELFAAMQMVHEDTRYIKQLKNTLAKADLVIFLGSSTAAREVVSQVQASVNGCLLLFPMS</sequence>
<dbReference type="AlphaFoldDB" id="A0A0F9RPG0"/>